<dbReference type="InterPro" id="IPR001638">
    <property type="entry name" value="Solute-binding_3/MltF_N"/>
</dbReference>
<organism evidence="2 3">
    <name type="scientific">Pseudomonas borbori</name>
    <dbReference type="NCBI Taxonomy" id="289003"/>
    <lineage>
        <taxon>Bacteria</taxon>
        <taxon>Pseudomonadati</taxon>
        <taxon>Pseudomonadota</taxon>
        <taxon>Gammaproteobacteria</taxon>
        <taxon>Pseudomonadales</taxon>
        <taxon>Pseudomonadaceae</taxon>
        <taxon>Pseudomonas</taxon>
    </lineage>
</organism>
<dbReference type="SUPFAM" id="SSF53850">
    <property type="entry name" value="Periplasmic binding protein-like II"/>
    <property type="match status" value="1"/>
</dbReference>
<dbReference type="Pfam" id="PF12974">
    <property type="entry name" value="Phosphonate-bd"/>
    <property type="match status" value="1"/>
</dbReference>
<dbReference type="AlphaFoldDB" id="A0A1I5KWZ3"/>
<name>A0A1I5KWZ3_9PSED</name>
<dbReference type="Gene3D" id="3.40.190.10">
    <property type="entry name" value="Periplasmic binding protein-like II"/>
    <property type="match status" value="2"/>
</dbReference>
<dbReference type="EMBL" id="FOWX01000002">
    <property type="protein sequence ID" value="SFO89398.1"/>
    <property type="molecule type" value="Genomic_DNA"/>
</dbReference>
<protein>
    <submittedName>
        <fullName evidence="2">Amino acid ABC transporter substrate-binding protein, PAAT family</fullName>
    </submittedName>
</protein>
<evidence type="ECO:0000313" key="2">
    <source>
        <dbReference type="EMBL" id="SFO89398.1"/>
    </source>
</evidence>
<proteinExistence type="predicted"/>
<keyword evidence="3" id="KW-1185">Reference proteome</keyword>
<dbReference type="STRING" id="289003.SAMN05216190_102122"/>
<sequence length="268" mass="30378">MRSGVAFEVGDLRALFRGLLITLGLSIALPAMAAEQVRVGAYHFPPYAVKPESAAPGGVLPELLAALNALQSDYRFTLVPTSVTRRYRDLESGRFDLILFESPGWGWQNTAHTALELHIEDAEVYVALVEPGRDQDYFDQLEGKRLALYSGYHYGFAGFNADQQFLREKFAAVLTYSHDSNLLMLMRHRADIAVITRSYLQGYQRRHPERSKALLVSQRVDQYYQHHALFRRQSPLTPEVFAALLLALNRDGRLDALLQRYHLVVPSD</sequence>
<dbReference type="SMART" id="SM00062">
    <property type="entry name" value="PBPb"/>
    <property type="match status" value="1"/>
</dbReference>
<gene>
    <name evidence="2" type="ORF">SAMN05216190_102122</name>
</gene>
<evidence type="ECO:0000259" key="1">
    <source>
        <dbReference type="SMART" id="SM00062"/>
    </source>
</evidence>
<feature type="domain" description="Solute-binding protein family 3/N-terminal" evidence="1">
    <location>
        <begin position="36"/>
        <end position="265"/>
    </location>
</feature>
<accession>A0A1I5KWZ3</accession>
<evidence type="ECO:0000313" key="3">
    <source>
        <dbReference type="Proteomes" id="UP000198784"/>
    </source>
</evidence>
<dbReference type="Proteomes" id="UP000198784">
    <property type="component" value="Unassembled WGS sequence"/>
</dbReference>
<reference evidence="3" key="1">
    <citation type="submission" date="2016-10" db="EMBL/GenBank/DDBJ databases">
        <authorList>
            <person name="Varghese N."/>
            <person name="Submissions S."/>
        </authorList>
    </citation>
    <scope>NUCLEOTIDE SEQUENCE [LARGE SCALE GENOMIC DNA]</scope>
    <source>
        <strain evidence="3">DSM 17834</strain>
    </source>
</reference>